<evidence type="ECO:0000313" key="2">
    <source>
        <dbReference type="EMBL" id="CAF4598004.1"/>
    </source>
</evidence>
<accession>A0A821Z8M4</accession>
<feature type="non-terminal residue" evidence="3">
    <location>
        <position position="155"/>
    </location>
</feature>
<organism evidence="3 4">
    <name type="scientific">Rotaria socialis</name>
    <dbReference type="NCBI Taxonomy" id="392032"/>
    <lineage>
        <taxon>Eukaryota</taxon>
        <taxon>Metazoa</taxon>
        <taxon>Spiralia</taxon>
        <taxon>Gnathifera</taxon>
        <taxon>Rotifera</taxon>
        <taxon>Eurotatoria</taxon>
        <taxon>Bdelloidea</taxon>
        <taxon>Philodinida</taxon>
        <taxon>Philodinidae</taxon>
        <taxon>Rotaria</taxon>
    </lineage>
</organism>
<protein>
    <submittedName>
        <fullName evidence="3">Uncharacterized protein</fullName>
    </submittedName>
</protein>
<dbReference type="InterPro" id="IPR012337">
    <property type="entry name" value="RNaseH-like_sf"/>
</dbReference>
<evidence type="ECO:0000256" key="1">
    <source>
        <dbReference type="SAM" id="MobiDB-lite"/>
    </source>
</evidence>
<dbReference type="EMBL" id="CAJOBR010026898">
    <property type="protein sequence ID" value="CAF4973604.1"/>
    <property type="molecule type" value="Genomic_DNA"/>
</dbReference>
<feature type="region of interest" description="Disordered" evidence="1">
    <location>
        <begin position="1"/>
        <end position="58"/>
    </location>
</feature>
<dbReference type="Proteomes" id="UP000663848">
    <property type="component" value="Unassembled WGS sequence"/>
</dbReference>
<proteinExistence type="predicted"/>
<feature type="non-terminal residue" evidence="3">
    <location>
        <position position="1"/>
    </location>
</feature>
<name>A0A821Z8M4_9BILA</name>
<dbReference type="EMBL" id="CAJOBO010010265">
    <property type="protein sequence ID" value="CAF4598004.1"/>
    <property type="molecule type" value="Genomic_DNA"/>
</dbReference>
<evidence type="ECO:0000313" key="3">
    <source>
        <dbReference type="EMBL" id="CAF4973604.1"/>
    </source>
</evidence>
<sequence>SSSSDDNIADVDMSDAADGSADSDNINEAEGAEGAGGDHSTSDQDDDESGDQHAIVDNWSNDIETDLNPIEELILIMNLLKKCRTIATIVKKSSVIAAFVRKEQLLLKTKKMIRIDCKTRWNSTFLLIEATIECKQVLMKLFSEKRSFNLRSEQV</sequence>
<evidence type="ECO:0000313" key="4">
    <source>
        <dbReference type="Proteomes" id="UP000663848"/>
    </source>
</evidence>
<comment type="caution">
    <text evidence="3">The sequence shown here is derived from an EMBL/GenBank/DDBJ whole genome shotgun (WGS) entry which is preliminary data.</text>
</comment>
<dbReference type="SUPFAM" id="SSF53098">
    <property type="entry name" value="Ribonuclease H-like"/>
    <property type="match status" value="1"/>
</dbReference>
<dbReference type="Proteomes" id="UP000663851">
    <property type="component" value="Unassembled WGS sequence"/>
</dbReference>
<gene>
    <name evidence="2" type="ORF">HFQ381_LOCUS33377</name>
    <name evidence="3" type="ORF">QYT958_LOCUS35453</name>
</gene>
<dbReference type="AlphaFoldDB" id="A0A821Z8M4"/>
<reference evidence="3" key="1">
    <citation type="submission" date="2021-02" db="EMBL/GenBank/DDBJ databases">
        <authorList>
            <person name="Nowell W R."/>
        </authorList>
    </citation>
    <scope>NUCLEOTIDE SEQUENCE</scope>
</reference>